<evidence type="ECO:0000313" key="1">
    <source>
        <dbReference type="EMBL" id="KAA6327715.1"/>
    </source>
</evidence>
<organism evidence="1">
    <name type="scientific">termite gut metagenome</name>
    <dbReference type="NCBI Taxonomy" id="433724"/>
    <lineage>
        <taxon>unclassified sequences</taxon>
        <taxon>metagenomes</taxon>
        <taxon>organismal metagenomes</taxon>
    </lineage>
</organism>
<comment type="caution">
    <text evidence="1">The sequence shown here is derived from an EMBL/GenBank/DDBJ whole genome shotgun (WGS) entry which is preliminary data.</text>
</comment>
<reference evidence="1" key="1">
    <citation type="submission" date="2019-03" db="EMBL/GenBank/DDBJ databases">
        <title>Single cell metagenomics reveals metabolic interactions within the superorganism composed of flagellate Streblomastix strix and complex community of Bacteroidetes bacteria on its surface.</title>
        <authorList>
            <person name="Treitli S.C."/>
            <person name="Kolisko M."/>
            <person name="Husnik F."/>
            <person name="Keeling P."/>
            <person name="Hampl V."/>
        </authorList>
    </citation>
    <scope>NUCLEOTIDE SEQUENCE</scope>
    <source>
        <strain evidence="1">STM</strain>
    </source>
</reference>
<name>A0A5J4R2F7_9ZZZZ</name>
<gene>
    <name evidence="1" type="ORF">EZS27_023315</name>
</gene>
<dbReference type="EMBL" id="SNRY01001942">
    <property type="protein sequence ID" value="KAA6327715.1"/>
    <property type="molecule type" value="Genomic_DNA"/>
</dbReference>
<dbReference type="AlphaFoldDB" id="A0A5J4R2F7"/>
<protein>
    <submittedName>
        <fullName evidence="1">Uncharacterized protein</fullName>
    </submittedName>
</protein>
<accession>A0A5J4R2F7</accession>
<proteinExistence type="predicted"/>
<sequence length="136" mass="16369">MESEGFFMGGFYLTVGNSLINFKPLIKEYESEIVKNPNKYSNLLDMYLPIQIRELFQEKKEIYAHTNKIIFKDFWVYANFIKHNYEDICIYFIGNKFLKEDLFIELIANNNDFRDFIKLNIHIKKIYQDITIKDAL</sequence>